<proteinExistence type="predicted"/>
<gene>
    <name evidence="1" type="ORF">NDU88_007246</name>
</gene>
<organism evidence="1 2">
    <name type="scientific">Pleurodeles waltl</name>
    <name type="common">Iberian ribbed newt</name>
    <dbReference type="NCBI Taxonomy" id="8319"/>
    <lineage>
        <taxon>Eukaryota</taxon>
        <taxon>Metazoa</taxon>
        <taxon>Chordata</taxon>
        <taxon>Craniata</taxon>
        <taxon>Vertebrata</taxon>
        <taxon>Euteleostomi</taxon>
        <taxon>Amphibia</taxon>
        <taxon>Batrachia</taxon>
        <taxon>Caudata</taxon>
        <taxon>Salamandroidea</taxon>
        <taxon>Salamandridae</taxon>
        <taxon>Pleurodelinae</taxon>
        <taxon>Pleurodeles</taxon>
    </lineage>
</organism>
<evidence type="ECO:0000313" key="2">
    <source>
        <dbReference type="Proteomes" id="UP001066276"/>
    </source>
</evidence>
<evidence type="ECO:0000313" key="1">
    <source>
        <dbReference type="EMBL" id="KAJ1190508.1"/>
    </source>
</evidence>
<keyword evidence="2" id="KW-1185">Reference proteome</keyword>
<sequence length="106" mass="11539">MDVVEVSASEVCVLHDVMMVVAVDAVHAVVSADVTVKEDEKEEGETVEAVDIVLCATVCCDSGYPDMSWLLTPVKNARTGAENMYNDAHGRTRRITEQIFGPLKAR</sequence>
<reference evidence="1" key="1">
    <citation type="journal article" date="2022" name="bioRxiv">
        <title>Sequencing and chromosome-scale assembly of the giantPleurodeles waltlgenome.</title>
        <authorList>
            <person name="Brown T."/>
            <person name="Elewa A."/>
            <person name="Iarovenko S."/>
            <person name="Subramanian E."/>
            <person name="Araus A.J."/>
            <person name="Petzold A."/>
            <person name="Susuki M."/>
            <person name="Suzuki K.-i.T."/>
            <person name="Hayashi T."/>
            <person name="Toyoda A."/>
            <person name="Oliveira C."/>
            <person name="Osipova E."/>
            <person name="Leigh N.D."/>
            <person name="Simon A."/>
            <person name="Yun M.H."/>
        </authorList>
    </citation>
    <scope>NUCLEOTIDE SEQUENCE</scope>
    <source>
        <strain evidence="1">20211129_DDA</strain>
        <tissue evidence="1">Liver</tissue>
    </source>
</reference>
<evidence type="ECO:0008006" key="3">
    <source>
        <dbReference type="Google" id="ProtNLM"/>
    </source>
</evidence>
<accession>A0AAV7URS8</accession>
<dbReference type="AlphaFoldDB" id="A0AAV7URS8"/>
<comment type="caution">
    <text evidence="1">The sequence shown here is derived from an EMBL/GenBank/DDBJ whole genome shotgun (WGS) entry which is preliminary data.</text>
</comment>
<protein>
    <recommendedName>
        <fullName evidence="3">DDE Tnp4 domain-containing protein</fullName>
    </recommendedName>
</protein>
<dbReference type="EMBL" id="JANPWB010000005">
    <property type="protein sequence ID" value="KAJ1190508.1"/>
    <property type="molecule type" value="Genomic_DNA"/>
</dbReference>
<dbReference type="Proteomes" id="UP001066276">
    <property type="component" value="Chromosome 3_1"/>
</dbReference>
<name>A0AAV7URS8_PLEWA</name>